<proteinExistence type="predicted"/>
<dbReference type="GO" id="GO:0046474">
    <property type="term" value="P:glycerophospholipid biosynthetic process"/>
    <property type="evidence" value="ECO:0007669"/>
    <property type="project" value="UniProtKB-ARBA"/>
</dbReference>
<evidence type="ECO:0000256" key="12">
    <source>
        <dbReference type="SAM" id="MobiDB-lite"/>
    </source>
</evidence>
<evidence type="ECO:0000256" key="5">
    <source>
        <dbReference type="ARBA" id="ARBA00022793"/>
    </source>
</evidence>
<evidence type="ECO:0000256" key="2">
    <source>
        <dbReference type="ARBA" id="ARBA00005189"/>
    </source>
</evidence>
<dbReference type="PANTHER" id="PTHR10067:SF17">
    <property type="entry name" value="PHOSPHATIDYLSERINE DECARBOXYLASE PROENZYME 2"/>
    <property type="match status" value="1"/>
</dbReference>
<comment type="pathway">
    <text evidence="2">Lipid metabolism.</text>
</comment>
<dbReference type="NCBIfam" id="TIGR00163">
    <property type="entry name" value="PS_decarb"/>
    <property type="match status" value="1"/>
</dbReference>
<feature type="domain" description="PH" evidence="13">
    <location>
        <begin position="562"/>
        <end position="657"/>
    </location>
</feature>
<keyword evidence="15" id="KW-1185">Reference proteome</keyword>
<feature type="region of interest" description="Disordered" evidence="12">
    <location>
        <begin position="672"/>
        <end position="704"/>
    </location>
</feature>
<evidence type="ECO:0000313" key="14">
    <source>
        <dbReference type="EMBL" id="KAF9334921.1"/>
    </source>
</evidence>
<feature type="region of interest" description="Disordered" evidence="12">
    <location>
        <begin position="719"/>
        <end position="793"/>
    </location>
</feature>
<evidence type="ECO:0000256" key="9">
    <source>
        <dbReference type="ARBA" id="ARBA00023264"/>
    </source>
</evidence>
<dbReference type="InterPro" id="IPR003817">
    <property type="entry name" value="PS_Dcarbxylase"/>
</dbReference>
<comment type="pathway">
    <text evidence="11">Phospholipid metabolism; phosphatidylethanolamine biosynthesis.</text>
</comment>
<keyword evidence="5" id="KW-0210">Decarboxylase</keyword>
<evidence type="ECO:0000256" key="6">
    <source>
        <dbReference type="ARBA" id="ARBA00023098"/>
    </source>
</evidence>
<dbReference type="GO" id="GO:0004609">
    <property type="term" value="F:phosphatidylserine decarboxylase activity"/>
    <property type="evidence" value="ECO:0007669"/>
    <property type="project" value="UniProtKB-EC"/>
</dbReference>
<dbReference type="SMART" id="SM00233">
    <property type="entry name" value="PH"/>
    <property type="match status" value="2"/>
</dbReference>
<evidence type="ECO:0000313" key="15">
    <source>
        <dbReference type="Proteomes" id="UP000696485"/>
    </source>
</evidence>
<keyword evidence="7" id="KW-0594">Phospholipid biosynthesis</keyword>
<evidence type="ECO:0000256" key="1">
    <source>
        <dbReference type="ARBA" id="ARBA00001928"/>
    </source>
</evidence>
<feature type="region of interest" description="Disordered" evidence="12">
    <location>
        <begin position="1138"/>
        <end position="1161"/>
    </location>
</feature>
<comment type="cofactor">
    <cofactor evidence="1">
        <name>pyruvate</name>
        <dbReference type="ChEBI" id="CHEBI:15361"/>
    </cofactor>
</comment>
<dbReference type="AlphaFoldDB" id="A0A9P5SPQ5"/>
<accession>A0A9P5SPQ5</accession>
<protein>
    <recommendedName>
        <fullName evidence="3">phosphatidylserine decarboxylase</fullName>
        <ecNumber evidence="3">4.1.1.65</ecNumber>
    </recommendedName>
</protein>
<evidence type="ECO:0000256" key="11">
    <source>
        <dbReference type="ARBA" id="ARBA00024326"/>
    </source>
</evidence>
<dbReference type="FunFam" id="2.30.29.30:FF:000286">
    <property type="entry name" value="PH-protein kinase domain containing protein"/>
    <property type="match status" value="2"/>
</dbReference>
<dbReference type="Gene3D" id="2.30.29.30">
    <property type="entry name" value="Pleckstrin-homology domain (PH domain)/Phosphotyrosine-binding domain (PTB)"/>
    <property type="match status" value="2"/>
</dbReference>
<dbReference type="Proteomes" id="UP000696485">
    <property type="component" value="Unassembled WGS sequence"/>
</dbReference>
<evidence type="ECO:0000256" key="8">
    <source>
        <dbReference type="ARBA" id="ARBA00023239"/>
    </source>
</evidence>
<feature type="region of interest" description="Disordered" evidence="12">
    <location>
        <begin position="848"/>
        <end position="870"/>
    </location>
</feature>
<feature type="compositionally biased region" description="Polar residues" evidence="12">
    <location>
        <begin position="672"/>
        <end position="686"/>
    </location>
</feature>
<keyword evidence="10" id="KW-0670">Pyruvate</keyword>
<keyword evidence="8" id="KW-0456">Lyase</keyword>
<evidence type="ECO:0000256" key="10">
    <source>
        <dbReference type="ARBA" id="ARBA00023317"/>
    </source>
</evidence>
<feature type="compositionally biased region" description="Low complexity" evidence="12">
    <location>
        <begin position="1086"/>
        <end position="1095"/>
    </location>
</feature>
<dbReference type="InterPro" id="IPR011993">
    <property type="entry name" value="PH-like_dom_sf"/>
</dbReference>
<feature type="region of interest" description="Disordered" evidence="12">
    <location>
        <begin position="55"/>
        <end position="75"/>
    </location>
</feature>
<feature type="domain" description="PH" evidence="13">
    <location>
        <begin position="926"/>
        <end position="1023"/>
    </location>
</feature>
<evidence type="ECO:0000256" key="4">
    <source>
        <dbReference type="ARBA" id="ARBA00022516"/>
    </source>
</evidence>
<feature type="compositionally biased region" description="Low complexity" evidence="12">
    <location>
        <begin position="728"/>
        <end position="739"/>
    </location>
</feature>
<gene>
    <name evidence="14" type="ORF">BG006_001218</name>
</gene>
<comment type="caution">
    <text evidence="14">The sequence shown here is derived from an EMBL/GenBank/DDBJ whole genome shotgun (WGS) entry which is preliminary data.</text>
</comment>
<keyword evidence="4" id="KW-0444">Lipid biosynthesis</keyword>
<dbReference type="PROSITE" id="PS50003">
    <property type="entry name" value="PH_DOMAIN"/>
    <property type="match status" value="2"/>
</dbReference>
<sequence>MLKTVKGALYRPNGSSKNQEHEPSNIVTTTTESPEPSPTIDDSVVSKLDVQTLQIRTPPSPSPTEPSSPPSSPKTRALRISFKKIIGSFTLKEAIISPTPSIDSDSTTPTSDNIIETEETIVVTFSTTAAILVAPEPASSPSSSISHEYPGTINAKMVKEHSDKQNLEGLKHALRAAIEKSSAAKQSGRLFNGGILTSANHKKWYHNSMPINWIQKISSEYHFGNYVITDRKSSKIRKLFSVESVNQGKHFDAPESVAQIPHFIKAYKLDLSELLLPSIDQYTSFNQFFYRKLRPDTRPIHEVDNPNIIVSAADCRLCVFESISAATQVWIKGKAFSVQNLVSDDALAAEFEGGSIGIFRLAPQDYHRFHSPVQGTVVADPTKIPGTYFTVNPMAVNDCVDVFTENVRKVSVLDLDQSKDGWSEQFNKCVFVSIGALLVGSIELTGAGTAGNKIKKGDELGYFAYGGSTCILLFKKEAVKFDQDLVTTSLRGVETLTRATPKALPRVTKEVILDDNQHLDYPFPRTDLATTASDPANEPYDSDVDQDQGWCASSKATLQEGQILKSGYLMKKGERIKIWKKKWFVLRTSKLAYYKDSKEYELLRIIDIRDVHRAAEVTVKHKSHVFVILTPRRTFTVQAKNDTEMQEWISAINQAKIQLEFTISSDLDSYSGSTPQLNEQLANGSKDTGGAVESNPTLSSRISPGLAKLGSGIVLARRHHPITEKTPTDSTDASTTSSDKTSRLKGKATSTSSSTDNDKHTNANARSKITNKKKKNLPTPLFLTPPPSKQLQETTDILNTPTASPRRCSNALLPPQRIEDMLANASTAPTALPSPPPSVITTAAAKMDARSDHGLPGTAPSSPGYYSGGEEVFWTTTATGEHMSSGEDEIQEEDENDPCFLEAGRVASEANAPGSGLVSAEELGSKVVRQGYLLKLGNKYKTWRKKWFVLRGDKLTYYKNTKEYQPHGIIPLSTVIDCLQTDPVSKSKQYCLRIVTTKRSFLCSAPDEDTLLQWIDALHVECDRVARERELESTNPSTVDVSKIPAPEDTNTTTTSGGYGISIPNLVRARSRSKSGEPLGSYAVGNNNNNNNNNNTTLFSSSIPSSFLGRSGSQLCKVTSLDSSVHPQQASSMVTFQLPHSSTSNPLPPLPPAGATVTFSA</sequence>
<evidence type="ECO:0000259" key="13">
    <source>
        <dbReference type="PROSITE" id="PS50003"/>
    </source>
</evidence>
<feature type="region of interest" description="Disordered" evidence="12">
    <location>
        <begin position="1031"/>
        <end position="1097"/>
    </location>
</feature>
<feature type="compositionally biased region" description="Pro residues" evidence="12">
    <location>
        <begin position="58"/>
        <end position="72"/>
    </location>
</feature>
<feature type="region of interest" description="Disordered" evidence="12">
    <location>
        <begin position="1"/>
        <end position="42"/>
    </location>
</feature>
<dbReference type="EMBL" id="JAAAUY010000123">
    <property type="protein sequence ID" value="KAF9334921.1"/>
    <property type="molecule type" value="Genomic_DNA"/>
</dbReference>
<dbReference type="Pfam" id="PF00169">
    <property type="entry name" value="PH"/>
    <property type="match status" value="2"/>
</dbReference>
<dbReference type="EC" id="4.1.1.65" evidence="3"/>
<dbReference type="InterPro" id="IPR001849">
    <property type="entry name" value="PH_domain"/>
</dbReference>
<name>A0A9P5SPQ5_9FUNG</name>
<dbReference type="Pfam" id="PF02666">
    <property type="entry name" value="PS_Dcarbxylase"/>
    <property type="match status" value="1"/>
</dbReference>
<keyword evidence="6" id="KW-0443">Lipid metabolism</keyword>
<evidence type="ECO:0000256" key="7">
    <source>
        <dbReference type="ARBA" id="ARBA00023209"/>
    </source>
</evidence>
<dbReference type="PANTHER" id="PTHR10067">
    <property type="entry name" value="PHOSPHATIDYLSERINE DECARBOXYLASE"/>
    <property type="match status" value="1"/>
</dbReference>
<keyword evidence="9" id="KW-1208">Phospholipid metabolism</keyword>
<reference evidence="14" key="1">
    <citation type="journal article" date="2020" name="Fungal Divers.">
        <title>Resolving the Mortierellaceae phylogeny through synthesis of multi-gene phylogenetics and phylogenomics.</title>
        <authorList>
            <person name="Vandepol N."/>
            <person name="Liber J."/>
            <person name="Desiro A."/>
            <person name="Na H."/>
            <person name="Kennedy M."/>
            <person name="Barry K."/>
            <person name="Grigoriev I.V."/>
            <person name="Miller A.N."/>
            <person name="O'Donnell K."/>
            <person name="Stajich J.E."/>
            <person name="Bonito G."/>
        </authorList>
    </citation>
    <scope>NUCLEOTIDE SEQUENCE</scope>
    <source>
        <strain evidence="14">NVP1</strain>
    </source>
</reference>
<dbReference type="InterPro" id="IPR033177">
    <property type="entry name" value="PSD-B"/>
</dbReference>
<dbReference type="SUPFAM" id="SSF50729">
    <property type="entry name" value="PH domain-like"/>
    <property type="match status" value="2"/>
</dbReference>
<evidence type="ECO:0000256" key="3">
    <source>
        <dbReference type="ARBA" id="ARBA00012243"/>
    </source>
</evidence>
<organism evidence="14 15">
    <name type="scientific">Podila minutissima</name>
    <dbReference type="NCBI Taxonomy" id="64525"/>
    <lineage>
        <taxon>Eukaryota</taxon>
        <taxon>Fungi</taxon>
        <taxon>Fungi incertae sedis</taxon>
        <taxon>Mucoromycota</taxon>
        <taxon>Mortierellomycotina</taxon>
        <taxon>Mortierellomycetes</taxon>
        <taxon>Mortierellales</taxon>
        <taxon>Mortierellaceae</taxon>
        <taxon>Podila</taxon>
    </lineage>
</organism>